<keyword evidence="5" id="KW-0732">Signal</keyword>
<dbReference type="PRINTS" id="PR01163">
    <property type="entry name" value="BETATUBULIN"/>
</dbReference>
<dbReference type="Proteomes" id="UP000821853">
    <property type="component" value="Chromosome 1"/>
</dbReference>
<evidence type="ECO:0000256" key="2">
    <source>
        <dbReference type="ARBA" id="ARBA00022701"/>
    </source>
</evidence>
<dbReference type="EMBL" id="JABSTR010000001">
    <property type="protein sequence ID" value="KAH9362135.1"/>
    <property type="molecule type" value="Genomic_DNA"/>
</dbReference>
<dbReference type="OrthoDB" id="1662883at2759"/>
<dbReference type="InterPro" id="IPR036525">
    <property type="entry name" value="Tubulin/FtsZ_GTPase_sf"/>
</dbReference>
<keyword evidence="4" id="KW-0342">GTP-binding</keyword>
<dbReference type="PRINTS" id="PR01161">
    <property type="entry name" value="TUBULIN"/>
</dbReference>
<dbReference type="GO" id="GO:0005525">
    <property type="term" value="F:GTP binding"/>
    <property type="evidence" value="ECO:0007669"/>
    <property type="project" value="UniProtKB-KW"/>
</dbReference>
<accession>A0A9J6FH52</accession>
<dbReference type="InterPro" id="IPR002453">
    <property type="entry name" value="Beta_tubulin"/>
</dbReference>
<dbReference type="PANTHER" id="PTHR36527:SF5">
    <property type="entry name" value="TUBULIN_FTSZ GTPASE DOMAIN-CONTAINING PROTEIN"/>
    <property type="match status" value="1"/>
</dbReference>
<reference evidence="6 7" key="1">
    <citation type="journal article" date="2020" name="Cell">
        <title>Large-Scale Comparative Analyses of Tick Genomes Elucidate Their Genetic Diversity and Vector Capacities.</title>
        <authorList>
            <consortium name="Tick Genome and Microbiome Consortium (TIGMIC)"/>
            <person name="Jia N."/>
            <person name="Wang J."/>
            <person name="Shi W."/>
            <person name="Du L."/>
            <person name="Sun Y."/>
            <person name="Zhan W."/>
            <person name="Jiang J.F."/>
            <person name="Wang Q."/>
            <person name="Zhang B."/>
            <person name="Ji P."/>
            <person name="Bell-Sakyi L."/>
            <person name="Cui X.M."/>
            <person name="Yuan T.T."/>
            <person name="Jiang B.G."/>
            <person name="Yang W.F."/>
            <person name="Lam T.T."/>
            <person name="Chang Q.C."/>
            <person name="Ding S.J."/>
            <person name="Wang X.J."/>
            <person name="Zhu J.G."/>
            <person name="Ruan X.D."/>
            <person name="Zhao L."/>
            <person name="Wei J.T."/>
            <person name="Ye R.Z."/>
            <person name="Que T.C."/>
            <person name="Du C.H."/>
            <person name="Zhou Y.H."/>
            <person name="Cheng J.X."/>
            <person name="Dai P.F."/>
            <person name="Guo W.B."/>
            <person name="Han X.H."/>
            <person name="Huang E.J."/>
            <person name="Li L.F."/>
            <person name="Wei W."/>
            <person name="Gao Y.C."/>
            <person name="Liu J.Z."/>
            <person name="Shao H.Z."/>
            <person name="Wang X."/>
            <person name="Wang C.C."/>
            <person name="Yang T.C."/>
            <person name="Huo Q.B."/>
            <person name="Li W."/>
            <person name="Chen H.Y."/>
            <person name="Chen S.E."/>
            <person name="Zhou L.G."/>
            <person name="Ni X.B."/>
            <person name="Tian J.H."/>
            <person name="Sheng Y."/>
            <person name="Liu T."/>
            <person name="Pan Y.S."/>
            <person name="Xia L.Y."/>
            <person name="Li J."/>
            <person name="Zhao F."/>
            <person name="Cao W.C."/>
        </authorList>
    </citation>
    <scope>NUCLEOTIDE SEQUENCE [LARGE SCALE GENOMIC DNA]</scope>
    <source>
        <strain evidence="6">HaeL-2018</strain>
    </source>
</reference>
<feature type="chain" id="PRO_5039910803" evidence="5">
    <location>
        <begin position="25"/>
        <end position="176"/>
    </location>
</feature>
<dbReference type="GO" id="GO:0003924">
    <property type="term" value="F:GTPase activity"/>
    <property type="evidence" value="ECO:0007669"/>
    <property type="project" value="InterPro"/>
</dbReference>
<evidence type="ECO:0000256" key="1">
    <source>
        <dbReference type="ARBA" id="ARBA00009636"/>
    </source>
</evidence>
<gene>
    <name evidence="6" type="ORF">HPB48_002113</name>
</gene>
<dbReference type="PANTHER" id="PTHR36527">
    <property type="entry name" value="OS01G0282866 PROTEIN"/>
    <property type="match status" value="1"/>
</dbReference>
<sequence>MTGVRFLVTSVIFLSSRTCYVGTGFPPLQSGAASWIKFWEVISDEHGIDLTGSYHGDSDTQLERIHVYYNEASGNKYVPRSILVDLEHCTMDSVRSGPFGKLFRPDNFVFGACALLCATFHPRGSRCPPHSSATPPPSRSSSSASPSSSVVCCGLLAHAVTRCSKQDSACLGSSAR</sequence>
<dbReference type="VEuPathDB" id="VectorBase:HLOH_056714"/>
<dbReference type="InterPro" id="IPR000217">
    <property type="entry name" value="Tubulin"/>
</dbReference>
<keyword evidence="2" id="KW-0493">Microtubule</keyword>
<dbReference type="AlphaFoldDB" id="A0A9J6FH52"/>
<organism evidence="6 7">
    <name type="scientific">Haemaphysalis longicornis</name>
    <name type="common">Bush tick</name>
    <dbReference type="NCBI Taxonomy" id="44386"/>
    <lineage>
        <taxon>Eukaryota</taxon>
        <taxon>Metazoa</taxon>
        <taxon>Ecdysozoa</taxon>
        <taxon>Arthropoda</taxon>
        <taxon>Chelicerata</taxon>
        <taxon>Arachnida</taxon>
        <taxon>Acari</taxon>
        <taxon>Parasitiformes</taxon>
        <taxon>Ixodida</taxon>
        <taxon>Ixodoidea</taxon>
        <taxon>Ixodidae</taxon>
        <taxon>Haemaphysalinae</taxon>
        <taxon>Haemaphysalis</taxon>
    </lineage>
</organism>
<dbReference type="GO" id="GO:0007017">
    <property type="term" value="P:microtubule-based process"/>
    <property type="evidence" value="ECO:0007669"/>
    <property type="project" value="InterPro"/>
</dbReference>
<evidence type="ECO:0000256" key="5">
    <source>
        <dbReference type="SAM" id="SignalP"/>
    </source>
</evidence>
<evidence type="ECO:0000313" key="7">
    <source>
        <dbReference type="Proteomes" id="UP000821853"/>
    </source>
</evidence>
<dbReference type="GO" id="GO:0005200">
    <property type="term" value="F:structural constituent of cytoskeleton"/>
    <property type="evidence" value="ECO:0007669"/>
    <property type="project" value="InterPro"/>
</dbReference>
<protein>
    <submittedName>
        <fullName evidence="6">Uncharacterized protein</fullName>
    </submittedName>
</protein>
<dbReference type="SUPFAM" id="SSF52490">
    <property type="entry name" value="Tubulin nucleotide-binding domain-like"/>
    <property type="match status" value="1"/>
</dbReference>
<comment type="similarity">
    <text evidence="1">Belongs to the tubulin family.</text>
</comment>
<name>A0A9J6FH52_HAELO</name>
<dbReference type="Gene3D" id="3.40.50.1440">
    <property type="entry name" value="Tubulin/FtsZ, GTPase domain"/>
    <property type="match status" value="1"/>
</dbReference>
<feature type="signal peptide" evidence="5">
    <location>
        <begin position="1"/>
        <end position="24"/>
    </location>
</feature>
<evidence type="ECO:0000256" key="4">
    <source>
        <dbReference type="ARBA" id="ARBA00023134"/>
    </source>
</evidence>
<evidence type="ECO:0000256" key="3">
    <source>
        <dbReference type="ARBA" id="ARBA00022741"/>
    </source>
</evidence>
<keyword evidence="7" id="KW-1185">Reference proteome</keyword>
<comment type="caution">
    <text evidence="6">The sequence shown here is derived from an EMBL/GenBank/DDBJ whole genome shotgun (WGS) entry which is preliminary data.</text>
</comment>
<dbReference type="GO" id="GO:0005874">
    <property type="term" value="C:microtubule"/>
    <property type="evidence" value="ECO:0007669"/>
    <property type="project" value="UniProtKB-KW"/>
</dbReference>
<evidence type="ECO:0000313" key="6">
    <source>
        <dbReference type="EMBL" id="KAH9362135.1"/>
    </source>
</evidence>
<keyword evidence="3" id="KW-0547">Nucleotide-binding</keyword>
<proteinExistence type="inferred from homology"/>
<dbReference type="OMA" id="WIKFWEV"/>